<evidence type="ECO:0000256" key="4">
    <source>
        <dbReference type="ARBA" id="ARBA00023014"/>
    </source>
</evidence>
<evidence type="ECO:0000256" key="3">
    <source>
        <dbReference type="ARBA" id="ARBA00023004"/>
    </source>
</evidence>
<sequence>MKNTLVIDLDRCSGCDSCVAACKMENQMNLGVVRNHVSAIGPTGTFPDIEMYWLPMQCQQCENPGCIEVCPTGASYRDEETGIVLVNAEDCIGCESCLTGCPYGVRQLNPKTNTIEKCTLCFQRKNDENWVPACVHNCCCGARTFGDLDDPNSEAAKVVAAAGENAHYLFDPADLHPTTVYILSEKTAKWQEEPVEVTRYEKK</sequence>
<evidence type="ECO:0000256" key="1">
    <source>
        <dbReference type="ARBA" id="ARBA00022485"/>
    </source>
</evidence>
<name>A0A7K1T7Y1_9ACTN</name>
<dbReference type="EMBL" id="WPOO01000022">
    <property type="protein sequence ID" value="MVN59641.1"/>
    <property type="molecule type" value="Genomic_DNA"/>
</dbReference>
<feature type="domain" description="4Fe-4S ferredoxin-type" evidence="5">
    <location>
        <begin position="49"/>
        <end position="80"/>
    </location>
</feature>
<evidence type="ECO:0000313" key="7">
    <source>
        <dbReference type="Proteomes" id="UP000488839"/>
    </source>
</evidence>
<evidence type="ECO:0000256" key="2">
    <source>
        <dbReference type="ARBA" id="ARBA00022723"/>
    </source>
</evidence>
<dbReference type="CDD" id="cd10551">
    <property type="entry name" value="PsrB"/>
    <property type="match status" value="1"/>
</dbReference>
<accession>A0A7K1T7Y1</accession>
<keyword evidence="2" id="KW-0479">Metal-binding</keyword>
<comment type="caution">
    <text evidence="6">The sequence shown here is derived from an EMBL/GenBank/DDBJ whole genome shotgun (WGS) entry which is preliminary data.</text>
</comment>
<dbReference type="InterPro" id="IPR017900">
    <property type="entry name" value="4Fe4S_Fe_S_CS"/>
</dbReference>
<dbReference type="Gene3D" id="3.30.70.20">
    <property type="match status" value="2"/>
</dbReference>
<dbReference type="InterPro" id="IPR050954">
    <property type="entry name" value="ET_IronSulfur_Cluster-Binding"/>
</dbReference>
<dbReference type="InterPro" id="IPR017896">
    <property type="entry name" value="4Fe4S_Fe-S-bd"/>
</dbReference>
<dbReference type="PANTHER" id="PTHR43177:SF3">
    <property type="entry name" value="PROTEIN NRFC HOMOLOG"/>
    <property type="match status" value="1"/>
</dbReference>
<dbReference type="PROSITE" id="PS00198">
    <property type="entry name" value="4FE4S_FER_1"/>
    <property type="match status" value="1"/>
</dbReference>
<keyword evidence="7" id="KW-1185">Reference proteome</keyword>
<gene>
    <name evidence="6" type="ORF">GO707_10450</name>
</gene>
<protein>
    <submittedName>
        <fullName evidence="6">4Fe-4S dicluster domain-containing protein</fullName>
    </submittedName>
</protein>
<dbReference type="PROSITE" id="PS51379">
    <property type="entry name" value="4FE4S_FER_2"/>
    <property type="match status" value="3"/>
</dbReference>
<dbReference type="GO" id="GO:0051539">
    <property type="term" value="F:4 iron, 4 sulfur cluster binding"/>
    <property type="evidence" value="ECO:0007669"/>
    <property type="project" value="UniProtKB-KW"/>
</dbReference>
<reference evidence="6 7" key="1">
    <citation type="submission" date="2019-11" db="EMBL/GenBank/DDBJ databases">
        <title>Whole genome shotgun sequencing (WGS) data from Adlercreutzia equolifaciens ResAG-91, Eggerthella lenta MRI-F36, MRI-F37, MRI-F40, ResAG-49, ResAG-88, ResAG-121, ResAG-145, and Gordonibacter sp. ResAG-5, ResAG-26, ResAG-43, ResAG-50, ResAG-59.</title>
        <authorList>
            <person name="Stoll D.A."/>
            <person name="Danylec N."/>
            <person name="Franz C.M.A.P."/>
            <person name="Huch M."/>
        </authorList>
    </citation>
    <scope>NUCLEOTIDE SEQUENCE [LARGE SCALE GENOMIC DNA]</scope>
    <source>
        <strain evidence="6 7">ResAG-91</strain>
    </source>
</reference>
<keyword evidence="4" id="KW-0411">Iron-sulfur</keyword>
<keyword evidence="1" id="KW-0004">4Fe-4S</keyword>
<proteinExistence type="predicted"/>
<evidence type="ECO:0000313" key="6">
    <source>
        <dbReference type="EMBL" id="MVN59641.1"/>
    </source>
</evidence>
<dbReference type="AlphaFoldDB" id="A0A7K1T7Y1"/>
<feature type="domain" description="4Fe-4S ferredoxin-type" evidence="5">
    <location>
        <begin position="3"/>
        <end position="33"/>
    </location>
</feature>
<feature type="domain" description="4Fe-4S ferredoxin-type" evidence="5">
    <location>
        <begin position="82"/>
        <end position="111"/>
    </location>
</feature>
<evidence type="ECO:0000259" key="5">
    <source>
        <dbReference type="PROSITE" id="PS51379"/>
    </source>
</evidence>
<organism evidence="6 7">
    <name type="scientific">Adlercreutzia rubneri</name>
    <dbReference type="NCBI Taxonomy" id="2916441"/>
    <lineage>
        <taxon>Bacteria</taxon>
        <taxon>Bacillati</taxon>
        <taxon>Actinomycetota</taxon>
        <taxon>Coriobacteriia</taxon>
        <taxon>Eggerthellales</taxon>
        <taxon>Eggerthellaceae</taxon>
        <taxon>Adlercreutzia</taxon>
    </lineage>
</organism>
<dbReference type="Pfam" id="PF13247">
    <property type="entry name" value="Fer4_11"/>
    <property type="match status" value="1"/>
</dbReference>
<dbReference type="PANTHER" id="PTHR43177">
    <property type="entry name" value="PROTEIN NRFC"/>
    <property type="match status" value="1"/>
</dbReference>
<dbReference type="RefSeq" id="WP_157012973.1">
    <property type="nucleotide sequence ID" value="NZ_JARFIT010000011.1"/>
</dbReference>
<dbReference type="SUPFAM" id="SSF54862">
    <property type="entry name" value="4Fe-4S ferredoxins"/>
    <property type="match status" value="1"/>
</dbReference>
<dbReference type="Proteomes" id="UP000488839">
    <property type="component" value="Unassembled WGS sequence"/>
</dbReference>
<dbReference type="GO" id="GO:0046872">
    <property type="term" value="F:metal ion binding"/>
    <property type="evidence" value="ECO:0007669"/>
    <property type="project" value="UniProtKB-KW"/>
</dbReference>
<keyword evidence="3" id="KW-0408">Iron</keyword>